<evidence type="ECO:0000313" key="2">
    <source>
        <dbReference type="EMBL" id="MFD1845655.1"/>
    </source>
</evidence>
<reference evidence="3" key="1">
    <citation type="journal article" date="2019" name="Int. J. Syst. Evol. Microbiol.">
        <title>The Global Catalogue of Microorganisms (GCM) 10K type strain sequencing project: providing services to taxonomists for standard genome sequencing and annotation.</title>
        <authorList>
            <consortium name="The Broad Institute Genomics Platform"/>
            <consortium name="The Broad Institute Genome Sequencing Center for Infectious Disease"/>
            <person name="Wu L."/>
            <person name="Ma J."/>
        </authorList>
    </citation>
    <scope>NUCLEOTIDE SEQUENCE [LARGE SCALE GENOMIC DNA]</scope>
    <source>
        <strain evidence="3">JCM 11496</strain>
    </source>
</reference>
<keyword evidence="3" id="KW-1185">Reference proteome</keyword>
<gene>
    <name evidence="2" type="ORF">ACFSFX_03475</name>
</gene>
<feature type="compositionally biased region" description="Polar residues" evidence="1">
    <location>
        <begin position="50"/>
        <end position="63"/>
    </location>
</feature>
<protein>
    <submittedName>
        <fullName evidence="2">Uncharacterized protein</fullName>
    </submittedName>
</protein>
<feature type="region of interest" description="Disordered" evidence="1">
    <location>
        <begin position="50"/>
        <end position="69"/>
    </location>
</feature>
<dbReference type="Proteomes" id="UP001597307">
    <property type="component" value="Unassembled WGS sequence"/>
</dbReference>
<evidence type="ECO:0000313" key="3">
    <source>
        <dbReference type="Proteomes" id="UP001597307"/>
    </source>
</evidence>
<sequence length="69" mass="7901">VLKQQTHPAPNRTKQFHHRSGATFQTYRLIIFRSNRLIFQSLSHTALGTNRSSGGCQPVNSLDQRGYKF</sequence>
<dbReference type="RefSeq" id="WP_343877505.1">
    <property type="nucleotide sequence ID" value="NZ_BAAAIJ010000005.1"/>
</dbReference>
<accession>A0ABW4Q4Q1</accession>
<dbReference type="EMBL" id="JBHUGA010000008">
    <property type="protein sequence ID" value="MFD1845655.1"/>
    <property type="molecule type" value="Genomic_DNA"/>
</dbReference>
<feature type="non-terminal residue" evidence="2">
    <location>
        <position position="1"/>
    </location>
</feature>
<evidence type="ECO:0000256" key="1">
    <source>
        <dbReference type="SAM" id="MobiDB-lite"/>
    </source>
</evidence>
<organism evidence="2 3">
    <name type="scientific">Arthrobacter flavus</name>
    <dbReference type="NCBI Taxonomy" id="95172"/>
    <lineage>
        <taxon>Bacteria</taxon>
        <taxon>Bacillati</taxon>
        <taxon>Actinomycetota</taxon>
        <taxon>Actinomycetes</taxon>
        <taxon>Micrococcales</taxon>
        <taxon>Micrococcaceae</taxon>
        <taxon>Arthrobacter</taxon>
    </lineage>
</organism>
<name>A0ABW4Q4Q1_9MICC</name>
<comment type="caution">
    <text evidence="2">The sequence shown here is derived from an EMBL/GenBank/DDBJ whole genome shotgun (WGS) entry which is preliminary data.</text>
</comment>
<proteinExistence type="predicted"/>